<protein>
    <submittedName>
        <fullName evidence="1">Uncharacterized protein</fullName>
    </submittedName>
</protein>
<comment type="caution">
    <text evidence="1">The sequence shown here is derived from an EMBL/GenBank/DDBJ whole genome shotgun (WGS) entry which is preliminary data.</text>
</comment>
<evidence type="ECO:0000313" key="1">
    <source>
        <dbReference type="EMBL" id="EFB71170.1"/>
    </source>
</evidence>
<gene>
    <name evidence="1" type="ORF">PROVRUST_07711</name>
</gene>
<name>D1P646_9GAMM</name>
<organism evidence="1 2">
    <name type="scientific">Providencia rustigianii DSM 4541</name>
    <dbReference type="NCBI Taxonomy" id="500637"/>
    <lineage>
        <taxon>Bacteria</taxon>
        <taxon>Pseudomonadati</taxon>
        <taxon>Pseudomonadota</taxon>
        <taxon>Gammaproteobacteria</taxon>
        <taxon>Enterobacterales</taxon>
        <taxon>Morganellaceae</taxon>
        <taxon>Providencia</taxon>
    </lineage>
</organism>
<dbReference type="Proteomes" id="UP000005512">
    <property type="component" value="Unassembled WGS sequence"/>
</dbReference>
<keyword evidence="2" id="KW-1185">Reference proteome</keyword>
<evidence type="ECO:0000313" key="2">
    <source>
        <dbReference type="Proteomes" id="UP000005512"/>
    </source>
</evidence>
<dbReference type="EMBL" id="ABXV02000042">
    <property type="protein sequence ID" value="EFB71170.1"/>
    <property type="molecule type" value="Genomic_DNA"/>
</dbReference>
<sequence length="39" mass="4123">MSIDRGPNATSDPNNGISQRGIGLLVNEVGILPPIDIYD</sequence>
<accession>D1P646</accession>
<proteinExistence type="predicted"/>
<reference evidence="1" key="1">
    <citation type="submission" date="2009-12" db="EMBL/GenBank/DDBJ databases">
        <authorList>
            <person name="Weinstock G."/>
            <person name="Sodergren E."/>
            <person name="Clifton S."/>
            <person name="Fulton L."/>
            <person name="Fulton B."/>
            <person name="Courtney L."/>
            <person name="Fronick C."/>
            <person name="Harrison M."/>
            <person name="Strong C."/>
            <person name="Farmer C."/>
            <person name="Delahaunty K."/>
            <person name="Markovic C."/>
            <person name="Hall O."/>
            <person name="Minx P."/>
            <person name="Tomlinson C."/>
            <person name="Mitreva M."/>
            <person name="Nelson J."/>
            <person name="Hou S."/>
            <person name="Wollam A."/>
            <person name="Pepin K.H."/>
            <person name="Johnson M."/>
            <person name="Bhonagiri V."/>
            <person name="Nash W.E."/>
            <person name="Warren W."/>
            <person name="Chinwalla A."/>
            <person name="Mardis E.R."/>
            <person name="Wilson R.K."/>
        </authorList>
    </citation>
    <scope>NUCLEOTIDE SEQUENCE [LARGE SCALE GENOMIC DNA]</scope>
    <source>
        <strain evidence="1">DSM 4541</strain>
    </source>
</reference>
<dbReference type="HOGENOM" id="CLU_3315366_0_0_6"/>
<dbReference type="AlphaFoldDB" id="D1P646"/>